<evidence type="ECO:0000256" key="5">
    <source>
        <dbReference type="ARBA" id="ARBA00022842"/>
    </source>
</evidence>
<evidence type="ECO:0000313" key="10">
    <source>
        <dbReference type="Proteomes" id="UP000830835"/>
    </source>
</evidence>
<dbReference type="Pfam" id="PF01725">
    <property type="entry name" value="Ham1p_like"/>
    <property type="match status" value="1"/>
</dbReference>
<feature type="active site" description="Proton acceptor" evidence="7">
    <location>
        <position position="70"/>
    </location>
</feature>
<feature type="binding site" evidence="7">
    <location>
        <position position="70"/>
    </location>
    <ligand>
        <name>Mg(2+)</name>
        <dbReference type="ChEBI" id="CHEBI:18420"/>
    </ligand>
</feature>
<keyword evidence="3 7" id="KW-0547">Nucleotide-binding</keyword>
<evidence type="ECO:0000313" key="9">
    <source>
        <dbReference type="EMBL" id="MCJ2541681.1"/>
    </source>
</evidence>
<dbReference type="EC" id="3.6.1.66" evidence="7"/>
<evidence type="ECO:0000256" key="7">
    <source>
        <dbReference type="HAMAP-Rule" id="MF_01405"/>
    </source>
</evidence>
<feature type="binding site" evidence="7">
    <location>
        <begin position="9"/>
        <end position="14"/>
    </location>
    <ligand>
        <name>substrate</name>
    </ligand>
</feature>
<comment type="catalytic activity">
    <reaction evidence="7">
        <text>XTP + H2O = XMP + diphosphate + H(+)</text>
        <dbReference type="Rhea" id="RHEA:28610"/>
        <dbReference type="ChEBI" id="CHEBI:15377"/>
        <dbReference type="ChEBI" id="CHEBI:15378"/>
        <dbReference type="ChEBI" id="CHEBI:33019"/>
        <dbReference type="ChEBI" id="CHEBI:57464"/>
        <dbReference type="ChEBI" id="CHEBI:61314"/>
        <dbReference type="EC" id="3.6.1.66"/>
    </reaction>
</comment>
<proteinExistence type="inferred from homology"/>
<dbReference type="EMBL" id="JAFIRA010000002">
    <property type="protein sequence ID" value="MCJ2541681.1"/>
    <property type="molecule type" value="Genomic_DNA"/>
</dbReference>
<feature type="binding site" evidence="7">
    <location>
        <position position="172"/>
    </location>
    <ligand>
        <name>substrate</name>
    </ligand>
</feature>
<accession>A0ABT0C7C2</accession>
<feature type="binding site" evidence="7">
    <location>
        <begin position="149"/>
        <end position="152"/>
    </location>
    <ligand>
        <name>substrate</name>
    </ligand>
</feature>
<dbReference type="PANTHER" id="PTHR11067:SF9">
    <property type="entry name" value="INOSINE TRIPHOSPHATE PYROPHOSPHATASE"/>
    <property type="match status" value="1"/>
</dbReference>
<keyword evidence="10" id="KW-1185">Reference proteome</keyword>
<comment type="catalytic activity">
    <reaction evidence="7">
        <text>ITP + H2O = IMP + diphosphate + H(+)</text>
        <dbReference type="Rhea" id="RHEA:29399"/>
        <dbReference type="ChEBI" id="CHEBI:15377"/>
        <dbReference type="ChEBI" id="CHEBI:15378"/>
        <dbReference type="ChEBI" id="CHEBI:33019"/>
        <dbReference type="ChEBI" id="CHEBI:58053"/>
        <dbReference type="ChEBI" id="CHEBI:61402"/>
        <dbReference type="EC" id="3.6.1.66"/>
    </reaction>
</comment>
<feature type="binding site" evidence="7">
    <location>
        <begin position="177"/>
        <end position="178"/>
    </location>
    <ligand>
        <name>substrate</name>
    </ligand>
</feature>
<comment type="cofactor">
    <cofactor evidence="7">
        <name>Mg(2+)</name>
        <dbReference type="ChEBI" id="CHEBI:18420"/>
    </cofactor>
    <text evidence="7">Binds 1 Mg(2+) ion per subunit.</text>
</comment>
<dbReference type="Gene3D" id="3.90.950.10">
    <property type="match status" value="1"/>
</dbReference>
<evidence type="ECO:0000256" key="6">
    <source>
        <dbReference type="ARBA" id="ARBA00023080"/>
    </source>
</evidence>
<evidence type="ECO:0000256" key="4">
    <source>
        <dbReference type="ARBA" id="ARBA00022801"/>
    </source>
</evidence>
<keyword evidence="6 7" id="KW-0546">Nucleotide metabolism</keyword>
<comment type="subunit">
    <text evidence="7">Homodimer.</text>
</comment>
<feature type="binding site" evidence="7">
    <location>
        <position position="71"/>
    </location>
    <ligand>
        <name>substrate</name>
    </ligand>
</feature>
<keyword evidence="4 7" id="KW-0378">Hydrolase</keyword>
<dbReference type="RefSeq" id="WP_244348802.1">
    <property type="nucleotide sequence ID" value="NZ_JAFIRA010000002.1"/>
</dbReference>
<keyword evidence="5 7" id="KW-0460">Magnesium</keyword>
<comment type="function">
    <text evidence="7">Pyrophosphatase that catalyzes the hydrolysis of nucleoside triphosphates to their monophosphate derivatives, with a high preference for the non-canonical purine nucleotides XTP (xanthosine triphosphate), dITP (deoxyinosine triphosphate) and ITP. Seems to function as a house-cleaning enzyme that removes non-canonical purine nucleotides from the nucleotide pool, thus preventing their incorporation into DNA/RNA and avoiding chromosomal lesions.</text>
</comment>
<feature type="binding site" evidence="7">
    <location>
        <position position="41"/>
    </location>
    <ligand>
        <name>Mg(2+)</name>
        <dbReference type="ChEBI" id="CHEBI:18420"/>
    </ligand>
</feature>
<dbReference type="Proteomes" id="UP000830835">
    <property type="component" value="Unassembled WGS sequence"/>
</dbReference>
<dbReference type="HAMAP" id="MF_01405">
    <property type="entry name" value="Non_canon_purine_NTPase"/>
    <property type="match status" value="1"/>
</dbReference>
<evidence type="ECO:0000256" key="8">
    <source>
        <dbReference type="RuleBase" id="RU003781"/>
    </source>
</evidence>
<gene>
    <name evidence="9" type="primary">rdgB</name>
    <name evidence="9" type="ORF">JX360_01975</name>
</gene>
<comment type="similarity">
    <text evidence="1 7 8">Belongs to the HAM1 NTPase family.</text>
</comment>
<organism evidence="9 10">
    <name type="scientific">Thermostichus vulcanus str. 'Rupite'</name>
    <dbReference type="NCBI Taxonomy" id="2813851"/>
    <lineage>
        <taxon>Bacteria</taxon>
        <taxon>Bacillati</taxon>
        <taxon>Cyanobacteriota</taxon>
        <taxon>Cyanophyceae</taxon>
        <taxon>Thermostichales</taxon>
        <taxon>Thermostichaceae</taxon>
        <taxon>Thermostichus</taxon>
    </lineage>
</organism>
<sequence length="197" mass="21062">MPRPLILASSSPGKLREFNAFFQACASGWELRLKPAELEVEETGATFAENALLKATTVAKALGEWTIADDSGLSVVALKGAPGIHSARYAPTDAARVARLLKEMDGIPHREATFHCAVALVDPQGQVRALVEGVCQGQILTEPRGQGGFGYDPLFWVPELGLTFAEMSPAQKEEMGHRGQALRALKEQLLILGASLG</sequence>
<dbReference type="NCBIfam" id="TIGR00042">
    <property type="entry name" value="RdgB/HAM1 family non-canonical purine NTP pyrophosphatase"/>
    <property type="match status" value="1"/>
</dbReference>
<dbReference type="CDD" id="cd00515">
    <property type="entry name" value="HAM1"/>
    <property type="match status" value="1"/>
</dbReference>
<comment type="catalytic activity">
    <reaction evidence="7">
        <text>dITP + H2O = dIMP + diphosphate + H(+)</text>
        <dbReference type="Rhea" id="RHEA:28342"/>
        <dbReference type="ChEBI" id="CHEBI:15377"/>
        <dbReference type="ChEBI" id="CHEBI:15378"/>
        <dbReference type="ChEBI" id="CHEBI:33019"/>
        <dbReference type="ChEBI" id="CHEBI:61194"/>
        <dbReference type="ChEBI" id="CHEBI:61382"/>
        <dbReference type="EC" id="3.6.1.66"/>
    </reaction>
</comment>
<name>A0ABT0C7C2_THEVL</name>
<keyword evidence="2 7" id="KW-0479">Metal-binding</keyword>
<protein>
    <recommendedName>
        <fullName evidence="7">dITP/XTP pyrophosphatase</fullName>
        <ecNumber evidence="7">3.6.1.66</ecNumber>
    </recommendedName>
    <alternativeName>
        <fullName evidence="7">Non-canonical purine NTP pyrophosphatase</fullName>
    </alternativeName>
    <alternativeName>
        <fullName evidence="7">Non-standard purine NTP pyrophosphatase</fullName>
    </alternativeName>
    <alternativeName>
        <fullName evidence="7">Nucleoside-triphosphate diphosphatase</fullName>
    </alternativeName>
    <alternativeName>
        <fullName evidence="7">Nucleoside-triphosphate pyrophosphatase</fullName>
        <shortName evidence="7">NTPase</shortName>
    </alternativeName>
</protein>
<dbReference type="InterPro" id="IPR020922">
    <property type="entry name" value="dITP/XTP_pyrophosphatase"/>
</dbReference>
<dbReference type="InterPro" id="IPR002637">
    <property type="entry name" value="RdgB/HAM1"/>
</dbReference>
<dbReference type="PANTHER" id="PTHR11067">
    <property type="entry name" value="INOSINE TRIPHOSPHATE PYROPHOSPHATASE/HAM1 PROTEIN"/>
    <property type="match status" value="1"/>
</dbReference>
<evidence type="ECO:0000256" key="3">
    <source>
        <dbReference type="ARBA" id="ARBA00022741"/>
    </source>
</evidence>
<comment type="caution">
    <text evidence="9">The sequence shown here is derived from an EMBL/GenBank/DDBJ whole genome shotgun (WGS) entry which is preliminary data.</text>
</comment>
<reference evidence="9" key="1">
    <citation type="submission" date="2021-02" db="EMBL/GenBank/DDBJ databases">
        <title>The CRISPR/cas machinery reduction and long-range gene transfer in the hot spring cyanobacterium Synechococcus.</title>
        <authorList>
            <person name="Dvorak P."/>
            <person name="Jahodarova E."/>
            <person name="Hasler P."/>
            <person name="Poulickova A."/>
        </authorList>
    </citation>
    <scope>NUCLEOTIDE SEQUENCE</scope>
    <source>
        <strain evidence="9">Rupite</strain>
    </source>
</reference>
<evidence type="ECO:0000256" key="1">
    <source>
        <dbReference type="ARBA" id="ARBA00008023"/>
    </source>
</evidence>
<evidence type="ECO:0000256" key="2">
    <source>
        <dbReference type="ARBA" id="ARBA00022723"/>
    </source>
</evidence>
<dbReference type="SUPFAM" id="SSF52972">
    <property type="entry name" value="ITPase-like"/>
    <property type="match status" value="1"/>
</dbReference>
<dbReference type="InterPro" id="IPR029001">
    <property type="entry name" value="ITPase-like_fam"/>
</dbReference>